<evidence type="ECO:0000313" key="1">
    <source>
        <dbReference type="EMBL" id="QDU33672.1"/>
    </source>
</evidence>
<dbReference type="KEGG" id="pcor:KS4_17280"/>
<dbReference type="Proteomes" id="UP000317369">
    <property type="component" value="Chromosome"/>
</dbReference>
<name>A0A517YU39_9BACT</name>
<dbReference type="RefSeq" id="WP_145076897.1">
    <property type="nucleotide sequence ID" value="NZ_CP036425.1"/>
</dbReference>
<organism evidence="1 2">
    <name type="scientific">Poriferisphaera corsica</name>
    <dbReference type="NCBI Taxonomy" id="2528020"/>
    <lineage>
        <taxon>Bacteria</taxon>
        <taxon>Pseudomonadati</taxon>
        <taxon>Planctomycetota</taxon>
        <taxon>Phycisphaerae</taxon>
        <taxon>Phycisphaerales</taxon>
        <taxon>Phycisphaeraceae</taxon>
        <taxon>Poriferisphaera</taxon>
    </lineage>
</organism>
<gene>
    <name evidence="1" type="ORF">KS4_17280</name>
</gene>
<protein>
    <submittedName>
        <fullName evidence="1">Uncharacterized protein</fullName>
    </submittedName>
</protein>
<sequence length="452" mass="50321">MLLQSIRHLKDPELQPIYQSLVASSNPTLNIHGVLALGEIDPAGHVDINTIAEMTDTIVQGQIITNALDSDLLNDEQLAQLLNWPGLDIGVKLLIMTRKLNLIDEQAINDLKGALESKKLGRRSLAGYILNEINQPDGKQYLNDLDLTDDSERDAIRQQLLGITLRNQYPAYAPWALKIAKDADVPIKLRNTAIIAALRFKLPEAEQAWFDLYEGTEKFSVKLRLSYSALSVSPFIGPAIFEHLSKSDISLIKQIGMTGKAVSLQSDDIADQVIALIETQHNLAINWAQRYAREYASPDNANMILLGIILSYEKANEKNREQRLLDSVAASQSLYDKDPELAKSVLTEIANDPKTHFRLTQAIMLGLVRSRNPGISSLVQQISSYKSAEAESLALLIKARESQPLDRKQLEELGLIVRGGSELRESLRIQAAWLYLKYTQQTQKAIAAVLAR</sequence>
<dbReference type="EMBL" id="CP036425">
    <property type="protein sequence ID" value="QDU33672.1"/>
    <property type="molecule type" value="Genomic_DNA"/>
</dbReference>
<reference evidence="1 2" key="1">
    <citation type="submission" date="2019-02" db="EMBL/GenBank/DDBJ databases">
        <title>Deep-cultivation of Planctomycetes and their phenomic and genomic characterization uncovers novel biology.</title>
        <authorList>
            <person name="Wiegand S."/>
            <person name="Jogler M."/>
            <person name="Boedeker C."/>
            <person name="Pinto D."/>
            <person name="Vollmers J."/>
            <person name="Rivas-Marin E."/>
            <person name="Kohn T."/>
            <person name="Peeters S.H."/>
            <person name="Heuer A."/>
            <person name="Rast P."/>
            <person name="Oberbeckmann S."/>
            <person name="Bunk B."/>
            <person name="Jeske O."/>
            <person name="Meyerdierks A."/>
            <person name="Storesund J.E."/>
            <person name="Kallscheuer N."/>
            <person name="Luecker S."/>
            <person name="Lage O.M."/>
            <person name="Pohl T."/>
            <person name="Merkel B.J."/>
            <person name="Hornburger P."/>
            <person name="Mueller R.-W."/>
            <person name="Bruemmer F."/>
            <person name="Labrenz M."/>
            <person name="Spormann A.M."/>
            <person name="Op den Camp H."/>
            <person name="Overmann J."/>
            <person name="Amann R."/>
            <person name="Jetten M.S.M."/>
            <person name="Mascher T."/>
            <person name="Medema M.H."/>
            <person name="Devos D.P."/>
            <person name="Kaster A.-K."/>
            <person name="Ovreas L."/>
            <person name="Rohde M."/>
            <person name="Galperin M.Y."/>
            <person name="Jogler C."/>
        </authorList>
    </citation>
    <scope>NUCLEOTIDE SEQUENCE [LARGE SCALE GENOMIC DNA]</scope>
    <source>
        <strain evidence="1 2">KS4</strain>
    </source>
</reference>
<keyword evidence="2" id="KW-1185">Reference proteome</keyword>
<proteinExistence type="predicted"/>
<evidence type="ECO:0000313" key="2">
    <source>
        <dbReference type="Proteomes" id="UP000317369"/>
    </source>
</evidence>
<dbReference type="AlphaFoldDB" id="A0A517YU39"/>
<accession>A0A517YU39</accession>